<dbReference type="OrthoDB" id="9794483at2"/>
<dbReference type="InterPro" id="IPR034079">
    <property type="entry name" value="R3H_KhpB"/>
</dbReference>
<dbReference type="CDD" id="cd02414">
    <property type="entry name" value="KH-II_Jag"/>
    <property type="match status" value="1"/>
</dbReference>
<comment type="caution">
    <text evidence="3">The sequence shown here is derived from an EMBL/GenBank/DDBJ whole genome shotgun (WGS) entry which is preliminary data.</text>
</comment>
<dbReference type="InterPro" id="IPR036867">
    <property type="entry name" value="R3H_dom_sf"/>
</dbReference>
<dbReference type="Pfam" id="PF01424">
    <property type="entry name" value="R3H"/>
    <property type="match status" value="1"/>
</dbReference>
<dbReference type="AlphaFoldDB" id="A0A3N1GX45"/>
<dbReference type="RefSeq" id="WP_123380597.1">
    <property type="nucleotide sequence ID" value="NZ_RJKN01000006.1"/>
</dbReference>
<proteinExistence type="predicted"/>
<dbReference type="PROSITE" id="PS51061">
    <property type="entry name" value="R3H"/>
    <property type="match status" value="1"/>
</dbReference>
<dbReference type="InterPro" id="IPR015946">
    <property type="entry name" value="KH_dom-like_a/b"/>
</dbReference>
<dbReference type="FunCoup" id="A0A3N1GX45">
    <property type="interactions" value="8"/>
</dbReference>
<dbReference type="InterPro" id="IPR001374">
    <property type="entry name" value="R3H_dom"/>
</dbReference>
<dbReference type="InterPro" id="IPR038008">
    <property type="entry name" value="Jag_KH"/>
</dbReference>
<dbReference type="PANTHER" id="PTHR35800:SF1">
    <property type="entry name" value="RNA-BINDING PROTEIN KHPB"/>
    <property type="match status" value="1"/>
</dbReference>
<feature type="domain" description="R3H" evidence="2">
    <location>
        <begin position="127"/>
        <end position="191"/>
    </location>
</feature>
<dbReference type="Gene3D" id="3.30.1370.50">
    <property type="entry name" value="R3H-like domain"/>
    <property type="match status" value="1"/>
</dbReference>
<dbReference type="Proteomes" id="UP000276232">
    <property type="component" value="Unassembled WGS sequence"/>
</dbReference>
<protein>
    <submittedName>
        <fullName evidence="3">SpoIIIJ-associated protein</fullName>
    </submittedName>
</protein>
<evidence type="ECO:0000259" key="2">
    <source>
        <dbReference type="PROSITE" id="PS51061"/>
    </source>
</evidence>
<dbReference type="InParanoid" id="A0A3N1GX45"/>
<dbReference type="SMART" id="SM00393">
    <property type="entry name" value="R3H"/>
    <property type="match status" value="1"/>
</dbReference>
<dbReference type="EMBL" id="RJKN01000006">
    <property type="protein sequence ID" value="ROP34716.1"/>
    <property type="molecule type" value="Genomic_DNA"/>
</dbReference>
<gene>
    <name evidence="3" type="ORF">EDC03_2537</name>
</gene>
<reference evidence="3 4" key="1">
    <citation type="journal article" date="2015" name="Stand. Genomic Sci.">
        <title>Genomic Encyclopedia of Bacterial and Archaeal Type Strains, Phase III: the genomes of soil and plant-associated and newly described type strains.</title>
        <authorList>
            <person name="Whitman W.B."/>
            <person name="Woyke T."/>
            <person name="Klenk H.P."/>
            <person name="Zhou Y."/>
            <person name="Lilburn T.G."/>
            <person name="Beck B.J."/>
            <person name="De Vos P."/>
            <person name="Vandamme P."/>
            <person name="Eisen J.A."/>
            <person name="Garrity G."/>
            <person name="Hugenholtz P."/>
            <person name="Kyrpides N.C."/>
        </authorList>
    </citation>
    <scope>NUCLEOTIDE SEQUENCE [LARGE SCALE GENOMIC DNA]</scope>
    <source>
        <strain evidence="3 4">CECT 7306</strain>
    </source>
</reference>
<evidence type="ECO:0000313" key="3">
    <source>
        <dbReference type="EMBL" id="ROP34716.1"/>
    </source>
</evidence>
<evidence type="ECO:0000313" key="4">
    <source>
        <dbReference type="Proteomes" id="UP000276232"/>
    </source>
</evidence>
<evidence type="ECO:0000256" key="1">
    <source>
        <dbReference type="SAM" id="MobiDB-lite"/>
    </source>
</evidence>
<keyword evidence="4" id="KW-1185">Reference proteome</keyword>
<accession>A0A3N1GX45</accession>
<name>A0A3N1GX45_9ACTN</name>
<dbReference type="InterPro" id="IPR039247">
    <property type="entry name" value="KhpB"/>
</dbReference>
<dbReference type="PANTHER" id="PTHR35800">
    <property type="entry name" value="PROTEIN JAG"/>
    <property type="match status" value="1"/>
</dbReference>
<dbReference type="SUPFAM" id="SSF82708">
    <property type="entry name" value="R3H domain"/>
    <property type="match status" value="1"/>
</dbReference>
<feature type="compositionally biased region" description="Low complexity" evidence="1">
    <location>
        <begin position="19"/>
        <end position="33"/>
    </location>
</feature>
<dbReference type="GO" id="GO:0003723">
    <property type="term" value="F:RNA binding"/>
    <property type="evidence" value="ECO:0007669"/>
    <property type="project" value="InterPro"/>
</dbReference>
<dbReference type="Gene3D" id="3.30.300.20">
    <property type="match status" value="1"/>
</dbReference>
<feature type="region of interest" description="Disordered" evidence="1">
    <location>
        <begin position="1"/>
        <end position="41"/>
    </location>
</feature>
<organism evidence="3 4">
    <name type="scientific">Pseudokineococcus lusitanus</name>
    <dbReference type="NCBI Taxonomy" id="763993"/>
    <lineage>
        <taxon>Bacteria</taxon>
        <taxon>Bacillati</taxon>
        <taxon>Actinomycetota</taxon>
        <taxon>Actinomycetes</taxon>
        <taxon>Kineosporiales</taxon>
        <taxon>Kineosporiaceae</taxon>
        <taxon>Pseudokineococcus</taxon>
    </lineage>
</organism>
<sequence length="191" mass="20054">MSTADSTGTAAERPEDGTAAAAVDASASEQAPAGDRRARLEEEGDVAADYLEELLDIADLDGDIDIDVADGRAAVSVVAEDAPGSLTRLVGPEGEVLEALQELTRLAVQTRTGERSRLVLDVGGYRDQRRGVLTRLAQDAVEEVRGGAAAVHLDPMNPYERKVVHDVVAEAGLVSESEGLADRRHVVVTAS</sequence>
<dbReference type="CDD" id="cd02644">
    <property type="entry name" value="R3H_jag"/>
    <property type="match status" value="1"/>
</dbReference>